<dbReference type="AlphaFoldDB" id="A0A136IX89"/>
<sequence>MAKRRTPKTVVEMETEMGFQLSRLEEGLSGSRTASSGPLARRLFSNMHPVPSDLRELTEKEHQEFSRGKHASESKSMSLGHGQTKIVVYHGDCVILGHDSGPGSSRFPVGIHYGFGLDLAFLFPESEASHVLCAAKIRQAIYKFALPRVDWAMVDDEEFEHNDFPRGIGDPSGFHFPLSNALSVPRLNKQIRREALPFSYRQIKFCFHNLESATKFLIAHFGAYQQLGHAIAKLLLAGGAVASDEFGWRIGEFLYNEFDTSGSVEPFKEDSGDVEGRFRTIEEEEEEMEEQRSLSAQQLAVLGKSISVLRLLMGQA</sequence>
<dbReference type="EMBL" id="KQ964255">
    <property type="protein sequence ID" value="KXJ89534.1"/>
    <property type="molecule type" value="Genomic_DNA"/>
</dbReference>
<evidence type="ECO:0000256" key="1">
    <source>
        <dbReference type="SAM" id="MobiDB-lite"/>
    </source>
</evidence>
<evidence type="ECO:0000313" key="2">
    <source>
        <dbReference type="EMBL" id="KXJ89534.1"/>
    </source>
</evidence>
<dbReference type="Proteomes" id="UP000070501">
    <property type="component" value="Unassembled WGS sequence"/>
</dbReference>
<organism evidence="2 3">
    <name type="scientific">Microdochium bolleyi</name>
    <dbReference type="NCBI Taxonomy" id="196109"/>
    <lineage>
        <taxon>Eukaryota</taxon>
        <taxon>Fungi</taxon>
        <taxon>Dikarya</taxon>
        <taxon>Ascomycota</taxon>
        <taxon>Pezizomycotina</taxon>
        <taxon>Sordariomycetes</taxon>
        <taxon>Xylariomycetidae</taxon>
        <taxon>Xylariales</taxon>
        <taxon>Microdochiaceae</taxon>
        <taxon>Microdochium</taxon>
    </lineage>
</organism>
<feature type="compositionally biased region" description="Basic and acidic residues" evidence="1">
    <location>
        <begin position="58"/>
        <end position="73"/>
    </location>
</feature>
<proteinExistence type="predicted"/>
<protein>
    <submittedName>
        <fullName evidence="2">Uncharacterized protein</fullName>
    </submittedName>
</protein>
<gene>
    <name evidence="2" type="ORF">Micbo1qcDRAFT_196823</name>
</gene>
<name>A0A136IX89_9PEZI</name>
<dbReference type="InParanoid" id="A0A136IX89"/>
<keyword evidence="3" id="KW-1185">Reference proteome</keyword>
<dbReference type="OrthoDB" id="5096313at2759"/>
<feature type="region of interest" description="Disordered" evidence="1">
    <location>
        <begin position="58"/>
        <end position="77"/>
    </location>
</feature>
<reference evidence="3" key="1">
    <citation type="submission" date="2016-02" db="EMBL/GenBank/DDBJ databases">
        <title>Draft genome sequence of Microdochium bolleyi, a fungal endophyte of beachgrass.</title>
        <authorList>
            <consortium name="DOE Joint Genome Institute"/>
            <person name="David A.S."/>
            <person name="May G."/>
            <person name="Haridas S."/>
            <person name="Lim J."/>
            <person name="Wang M."/>
            <person name="Labutti K."/>
            <person name="Lipzen A."/>
            <person name="Barry K."/>
            <person name="Grigoriev I.V."/>
        </authorList>
    </citation>
    <scope>NUCLEOTIDE SEQUENCE [LARGE SCALE GENOMIC DNA]</scope>
    <source>
        <strain evidence="3">J235TASD1</strain>
    </source>
</reference>
<evidence type="ECO:0000313" key="3">
    <source>
        <dbReference type="Proteomes" id="UP000070501"/>
    </source>
</evidence>
<accession>A0A136IX89</accession>